<protein>
    <submittedName>
        <fullName evidence="1">Uncharacterized protein</fullName>
    </submittedName>
</protein>
<gene>
    <name evidence="1" type="ORF">KSP9073_01452</name>
</gene>
<name>A0A2R8CKS8_9GAMM</name>
<evidence type="ECO:0000313" key="2">
    <source>
        <dbReference type="Proteomes" id="UP000244934"/>
    </source>
</evidence>
<keyword evidence="2" id="KW-1185">Reference proteome</keyword>
<accession>A0A2R8CKS8</accession>
<proteinExistence type="predicted"/>
<reference evidence="2" key="1">
    <citation type="submission" date="2018-03" db="EMBL/GenBank/DDBJ databases">
        <authorList>
            <person name="Navarro De La Torre S."/>
        </authorList>
    </citation>
    <scope>NUCLEOTIDE SEQUENCE [LARGE SCALE GENOMIC DNA]</scope>
    <source>
        <strain evidence="2">EAod3</strain>
    </source>
</reference>
<dbReference type="EMBL" id="ONZI01000002">
    <property type="protein sequence ID" value="SPJ33443.1"/>
    <property type="molecule type" value="Genomic_DNA"/>
</dbReference>
<sequence length="147" mass="16441">MDDDFDARADYERDIALQALRNGPAFRGDATHRSIFEEYRELGSQDRDSEKLEAMIGNVHNDNMAHEAAGYMTGIVDSPKDGVYKTLDKMVELAMKGGEIIGTEAIAYKDYIDEIANEKGYAPDDLYREFAGAWGPSRASAVEPYLY</sequence>
<organism evidence="1 2">
    <name type="scientific">Kushneria phyllosphaerae</name>
    <dbReference type="NCBI Taxonomy" id="2100822"/>
    <lineage>
        <taxon>Bacteria</taxon>
        <taxon>Pseudomonadati</taxon>
        <taxon>Pseudomonadota</taxon>
        <taxon>Gammaproteobacteria</taxon>
        <taxon>Oceanospirillales</taxon>
        <taxon>Halomonadaceae</taxon>
        <taxon>Kushneria</taxon>
    </lineage>
</organism>
<dbReference type="Proteomes" id="UP000244934">
    <property type="component" value="Unassembled WGS sequence"/>
</dbReference>
<dbReference type="RefSeq" id="WP_108842290.1">
    <property type="nucleotide sequence ID" value="NZ_ONZI01000002.1"/>
</dbReference>
<dbReference type="AlphaFoldDB" id="A0A2R8CKS8"/>
<evidence type="ECO:0000313" key="1">
    <source>
        <dbReference type="EMBL" id="SPJ33443.1"/>
    </source>
</evidence>